<gene>
    <name evidence="1" type="ORF">BHS09_02435</name>
</gene>
<evidence type="ECO:0000313" key="2">
    <source>
        <dbReference type="Proteomes" id="UP000320179"/>
    </source>
</evidence>
<name>A0AAE6KQD0_MYXXA</name>
<organism evidence="1 2">
    <name type="scientific">Myxococcus xanthus</name>
    <dbReference type="NCBI Taxonomy" id="34"/>
    <lineage>
        <taxon>Bacteria</taxon>
        <taxon>Pseudomonadati</taxon>
        <taxon>Myxococcota</taxon>
        <taxon>Myxococcia</taxon>
        <taxon>Myxococcales</taxon>
        <taxon>Cystobacterineae</taxon>
        <taxon>Myxococcaceae</taxon>
        <taxon>Myxococcus</taxon>
    </lineage>
</organism>
<proteinExistence type="predicted"/>
<dbReference type="Proteomes" id="UP000320179">
    <property type="component" value="Chromosome"/>
</dbReference>
<sequence>MARELWEWGNHEAPFRCAFALLSAAEGLERSAEDEALHAAGSTAADLSPRLRQCLHGNALCRL</sequence>
<dbReference type="AlphaFoldDB" id="A0AAE6KQD0"/>
<accession>A0AAE6KQD0</accession>
<dbReference type="EMBL" id="CP017174">
    <property type="protein sequence ID" value="QDE65950.1"/>
    <property type="molecule type" value="Genomic_DNA"/>
</dbReference>
<protein>
    <submittedName>
        <fullName evidence="1">Uncharacterized protein</fullName>
    </submittedName>
</protein>
<evidence type="ECO:0000313" key="1">
    <source>
        <dbReference type="EMBL" id="QDE65950.1"/>
    </source>
</evidence>
<reference evidence="1 2" key="1">
    <citation type="journal article" date="2019" name="Science">
        <title>Social genes are selection hotspots in kin groups of a soil microbe.</title>
        <authorList>
            <person name="Wielgoss S."/>
            <person name="Wolfensberger R."/>
            <person name="Sun L."/>
            <person name="Fiegna F."/>
            <person name="Velicer G.J."/>
        </authorList>
    </citation>
    <scope>NUCLEOTIDE SEQUENCE [LARGE SCALE GENOMIC DNA]</scope>
    <source>
        <strain evidence="1 2">MC3.5.9c15</strain>
    </source>
</reference>